<dbReference type="InterPro" id="IPR054363">
    <property type="entry name" value="GH95_cat"/>
</dbReference>
<dbReference type="SUPFAM" id="SSF48208">
    <property type="entry name" value="Six-hairpin glycosidases"/>
    <property type="match status" value="1"/>
</dbReference>
<dbReference type="Pfam" id="PF22124">
    <property type="entry name" value="Glyco_hydro_95_cat"/>
    <property type="match status" value="1"/>
</dbReference>
<dbReference type="PANTHER" id="PTHR31084">
    <property type="entry name" value="ALPHA-L-FUCOSIDASE 2"/>
    <property type="match status" value="1"/>
</dbReference>
<evidence type="ECO:0000259" key="1">
    <source>
        <dbReference type="Pfam" id="PF22124"/>
    </source>
</evidence>
<keyword evidence="3" id="KW-1185">Reference proteome</keyword>
<dbReference type="InterPro" id="IPR008928">
    <property type="entry name" value="6-hairpin_glycosidase_sf"/>
</dbReference>
<protein>
    <submittedName>
        <fullName evidence="2">Six-hairpin glycosidase-like protein</fullName>
    </submittedName>
</protein>
<evidence type="ECO:0000313" key="2">
    <source>
        <dbReference type="EMBL" id="TFL00445.1"/>
    </source>
</evidence>
<evidence type="ECO:0000313" key="3">
    <source>
        <dbReference type="Proteomes" id="UP000305067"/>
    </source>
</evidence>
<dbReference type="EMBL" id="ML178828">
    <property type="protein sequence ID" value="TFL00445.1"/>
    <property type="molecule type" value="Genomic_DNA"/>
</dbReference>
<dbReference type="Proteomes" id="UP000305067">
    <property type="component" value="Unassembled WGS sequence"/>
</dbReference>
<keyword evidence="2" id="KW-0326">Glycosidase</keyword>
<organism evidence="2 3">
    <name type="scientific">Pterulicium gracile</name>
    <dbReference type="NCBI Taxonomy" id="1884261"/>
    <lineage>
        <taxon>Eukaryota</taxon>
        <taxon>Fungi</taxon>
        <taxon>Dikarya</taxon>
        <taxon>Basidiomycota</taxon>
        <taxon>Agaricomycotina</taxon>
        <taxon>Agaricomycetes</taxon>
        <taxon>Agaricomycetidae</taxon>
        <taxon>Agaricales</taxon>
        <taxon>Pleurotineae</taxon>
        <taxon>Pterulaceae</taxon>
        <taxon>Pterulicium</taxon>
    </lineage>
</organism>
<sequence>MTPGTPTLAAYLPTNIRRLLRSGPDPNIFALYAQFGRYMAIASSRKTEPSNLQGLWNKEITPNWGSEYTININQQINSWPAEPLNLPETLDPLWTLLQELAERGATTAKDIYNIGRGWVAHHNTGIWRDSAPIDSAFHGFWPVAPAWLVQHLWEHYAYNPDPGSLFVRNIAYPLRKGLTEFFLDFLVEDPFDGYLVTNPSQSPEKGIADYNGENVALTYGALLTESHAKFTH</sequence>
<dbReference type="GO" id="GO:0004560">
    <property type="term" value="F:alpha-L-fucosidase activity"/>
    <property type="evidence" value="ECO:0007669"/>
    <property type="project" value="TreeGrafter"/>
</dbReference>
<reference evidence="2 3" key="1">
    <citation type="journal article" date="2019" name="Nat. Ecol. Evol.">
        <title>Megaphylogeny resolves global patterns of mushroom evolution.</title>
        <authorList>
            <person name="Varga T."/>
            <person name="Krizsan K."/>
            <person name="Foldi C."/>
            <person name="Dima B."/>
            <person name="Sanchez-Garcia M."/>
            <person name="Sanchez-Ramirez S."/>
            <person name="Szollosi G.J."/>
            <person name="Szarkandi J.G."/>
            <person name="Papp V."/>
            <person name="Albert L."/>
            <person name="Andreopoulos W."/>
            <person name="Angelini C."/>
            <person name="Antonin V."/>
            <person name="Barry K.W."/>
            <person name="Bougher N.L."/>
            <person name="Buchanan P."/>
            <person name="Buyck B."/>
            <person name="Bense V."/>
            <person name="Catcheside P."/>
            <person name="Chovatia M."/>
            <person name="Cooper J."/>
            <person name="Damon W."/>
            <person name="Desjardin D."/>
            <person name="Finy P."/>
            <person name="Geml J."/>
            <person name="Haridas S."/>
            <person name="Hughes K."/>
            <person name="Justo A."/>
            <person name="Karasinski D."/>
            <person name="Kautmanova I."/>
            <person name="Kiss B."/>
            <person name="Kocsube S."/>
            <person name="Kotiranta H."/>
            <person name="LaButti K.M."/>
            <person name="Lechner B.E."/>
            <person name="Liimatainen K."/>
            <person name="Lipzen A."/>
            <person name="Lukacs Z."/>
            <person name="Mihaltcheva S."/>
            <person name="Morgado L.N."/>
            <person name="Niskanen T."/>
            <person name="Noordeloos M.E."/>
            <person name="Ohm R.A."/>
            <person name="Ortiz-Santana B."/>
            <person name="Ovrebo C."/>
            <person name="Racz N."/>
            <person name="Riley R."/>
            <person name="Savchenko A."/>
            <person name="Shiryaev A."/>
            <person name="Soop K."/>
            <person name="Spirin V."/>
            <person name="Szebenyi C."/>
            <person name="Tomsovsky M."/>
            <person name="Tulloss R.E."/>
            <person name="Uehling J."/>
            <person name="Grigoriev I.V."/>
            <person name="Vagvolgyi C."/>
            <person name="Papp T."/>
            <person name="Martin F.M."/>
            <person name="Miettinen O."/>
            <person name="Hibbett D.S."/>
            <person name="Nagy L.G."/>
        </authorList>
    </citation>
    <scope>NUCLEOTIDE SEQUENCE [LARGE SCALE GENOMIC DNA]</scope>
    <source>
        <strain evidence="2 3">CBS 309.79</strain>
    </source>
</reference>
<dbReference type="PANTHER" id="PTHR31084:SF0">
    <property type="entry name" value="ALPHA-L-FUCOSIDASE 2"/>
    <property type="match status" value="1"/>
</dbReference>
<proteinExistence type="predicted"/>
<name>A0A5C3QED8_9AGAR</name>
<dbReference type="AlphaFoldDB" id="A0A5C3QED8"/>
<dbReference type="GO" id="GO:0005975">
    <property type="term" value="P:carbohydrate metabolic process"/>
    <property type="evidence" value="ECO:0007669"/>
    <property type="project" value="InterPro"/>
</dbReference>
<accession>A0A5C3QED8</accession>
<dbReference type="Gene3D" id="1.50.10.10">
    <property type="match status" value="1"/>
</dbReference>
<dbReference type="InterPro" id="IPR012341">
    <property type="entry name" value="6hp_glycosidase-like_sf"/>
</dbReference>
<dbReference type="STRING" id="1884261.A0A5C3QED8"/>
<gene>
    <name evidence="2" type="ORF">BDV98DRAFT_100723</name>
</gene>
<feature type="domain" description="Glycosyl hydrolase family 95 catalytic" evidence="1">
    <location>
        <begin position="17"/>
        <end position="223"/>
    </location>
</feature>
<keyword evidence="2" id="KW-0378">Hydrolase</keyword>
<dbReference type="OrthoDB" id="2848340at2759"/>